<dbReference type="EMBL" id="SNYM01000035">
    <property type="protein sequence ID" value="TDQ42426.1"/>
    <property type="molecule type" value="Genomic_DNA"/>
</dbReference>
<dbReference type="SUPFAM" id="SSF81301">
    <property type="entry name" value="Nucleotidyltransferase"/>
    <property type="match status" value="1"/>
</dbReference>
<proteinExistence type="inferred from homology"/>
<dbReference type="Proteomes" id="UP000295375">
    <property type="component" value="Unassembled WGS sequence"/>
</dbReference>
<dbReference type="NCBIfam" id="TIGR00090">
    <property type="entry name" value="rsfS_iojap_ybeB"/>
    <property type="match status" value="1"/>
</dbReference>
<dbReference type="InterPro" id="IPR043519">
    <property type="entry name" value="NT_sf"/>
</dbReference>
<evidence type="ECO:0000256" key="2">
    <source>
        <dbReference type="HAMAP-Rule" id="MF_01477"/>
    </source>
</evidence>
<evidence type="ECO:0000313" key="4">
    <source>
        <dbReference type="Proteomes" id="UP000295375"/>
    </source>
</evidence>
<dbReference type="PANTHER" id="PTHR21043:SF0">
    <property type="entry name" value="MITOCHONDRIAL ASSEMBLY OF RIBOSOMAL LARGE SUBUNIT PROTEIN 1"/>
    <property type="match status" value="1"/>
</dbReference>
<keyword evidence="2" id="KW-0678">Repressor</keyword>
<dbReference type="HAMAP" id="MF_01477">
    <property type="entry name" value="Iojap_RsfS"/>
    <property type="match status" value="1"/>
</dbReference>
<evidence type="ECO:0000256" key="1">
    <source>
        <dbReference type="ARBA" id="ARBA00010574"/>
    </source>
</evidence>
<comment type="subcellular location">
    <subcellularLocation>
        <location evidence="2">Cytoplasm</location>
    </subcellularLocation>
</comment>
<reference evidence="3 4" key="1">
    <citation type="submission" date="2019-03" db="EMBL/GenBank/DDBJ databases">
        <title>Genomic Encyclopedia of Type Strains, Phase IV (KMG-IV): sequencing the most valuable type-strain genomes for metagenomic binning, comparative biology and taxonomic classification.</title>
        <authorList>
            <person name="Goeker M."/>
        </authorList>
    </citation>
    <scope>NUCLEOTIDE SEQUENCE [LARGE SCALE GENOMIC DNA]</scope>
    <source>
        <strain evidence="3 4">DSM 103792</strain>
    </source>
</reference>
<dbReference type="GO" id="GO:0043023">
    <property type="term" value="F:ribosomal large subunit binding"/>
    <property type="evidence" value="ECO:0007669"/>
    <property type="project" value="TreeGrafter"/>
</dbReference>
<keyword evidence="2" id="KW-0810">Translation regulation</keyword>
<dbReference type="InterPro" id="IPR004394">
    <property type="entry name" value="Iojap/RsfS/C7orf30"/>
</dbReference>
<dbReference type="RefSeq" id="WP_133593868.1">
    <property type="nucleotide sequence ID" value="NZ_CP037953.1"/>
</dbReference>
<name>A0A4R6U9C3_9GAMM</name>
<comment type="function">
    <text evidence="2">Functions as a ribosomal silencing factor. Interacts with ribosomal protein uL14 (rplN), blocking formation of intersubunit bridge B8. Prevents association of the 30S and 50S ribosomal subunits and the formation of functional ribosomes, thus repressing translation.</text>
</comment>
<evidence type="ECO:0000313" key="3">
    <source>
        <dbReference type="EMBL" id="TDQ42426.1"/>
    </source>
</evidence>
<accession>A0A4R6U9C3</accession>
<gene>
    <name evidence="2" type="primary">rsfS</name>
    <name evidence="3" type="ORF">EV696_13515</name>
</gene>
<comment type="subunit">
    <text evidence="2">Interacts with ribosomal protein uL14 (rplN).</text>
</comment>
<dbReference type="GO" id="GO:0017148">
    <property type="term" value="P:negative regulation of translation"/>
    <property type="evidence" value="ECO:0007669"/>
    <property type="project" value="UniProtKB-UniRule"/>
</dbReference>
<comment type="similarity">
    <text evidence="1 2">Belongs to the Iojap/RsfS family.</text>
</comment>
<dbReference type="Pfam" id="PF02410">
    <property type="entry name" value="RsfS"/>
    <property type="match status" value="1"/>
</dbReference>
<dbReference type="PANTHER" id="PTHR21043">
    <property type="entry name" value="IOJAP SUPERFAMILY ORTHOLOG"/>
    <property type="match status" value="1"/>
</dbReference>
<organism evidence="3 4">
    <name type="scientific">Permianibacter aggregans</name>
    <dbReference type="NCBI Taxonomy" id="1510150"/>
    <lineage>
        <taxon>Bacteria</taxon>
        <taxon>Pseudomonadati</taxon>
        <taxon>Pseudomonadota</taxon>
        <taxon>Gammaproteobacteria</taxon>
        <taxon>Pseudomonadales</taxon>
        <taxon>Pseudomonadaceae</taxon>
        <taxon>Permianibacter</taxon>
    </lineage>
</organism>
<dbReference type="Gene3D" id="3.30.460.10">
    <property type="entry name" value="Beta Polymerase, domain 2"/>
    <property type="match status" value="1"/>
</dbReference>
<keyword evidence="2" id="KW-0963">Cytoplasm</keyword>
<dbReference type="OrthoDB" id="9793681at2"/>
<dbReference type="GO" id="GO:0005737">
    <property type="term" value="C:cytoplasm"/>
    <property type="evidence" value="ECO:0007669"/>
    <property type="project" value="UniProtKB-SubCell"/>
</dbReference>
<protein>
    <recommendedName>
        <fullName evidence="2">Ribosomal silencing factor RsfS</fullName>
    </recommendedName>
</protein>
<sequence>MSKQPLQERVLTELAEMKAREVSCLNISEMTSLADYMIICSGTSNRHTRAIANHITDVLKNELGVTPIGVEGMDTGEWILVDFGDVIVHVMLRETRDYYQLEKLWDPNWGTAAKAE</sequence>
<dbReference type="GO" id="GO:0090071">
    <property type="term" value="P:negative regulation of ribosome biogenesis"/>
    <property type="evidence" value="ECO:0007669"/>
    <property type="project" value="UniProtKB-UniRule"/>
</dbReference>
<keyword evidence="4" id="KW-1185">Reference proteome</keyword>
<dbReference type="GO" id="GO:0042256">
    <property type="term" value="P:cytosolic ribosome assembly"/>
    <property type="evidence" value="ECO:0007669"/>
    <property type="project" value="UniProtKB-UniRule"/>
</dbReference>
<comment type="caution">
    <text evidence="3">The sequence shown here is derived from an EMBL/GenBank/DDBJ whole genome shotgun (WGS) entry which is preliminary data.</text>
</comment>
<dbReference type="AlphaFoldDB" id="A0A4R6U9C3"/>